<dbReference type="GO" id="GO:0006272">
    <property type="term" value="P:leading strand elongation"/>
    <property type="evidence" value="ECO:0007669"/>
    <property type="project" value="TreeGrafter"/>
</dbReference>
<dbReference type="GO" id="GO:0043626">
    <property type="term" value="C:PCNA complex"/>
    <property type="evidence" value="ECO:0007669"/>
    <property type="project" value="TreeGrafter"/>
</dbReference>
<dbReference type="SUPFAM" id="SSF55979">
    <property type="entry name" value="DNA clamp"/>
    <property type="match status" value="2"/>
</dbReference>
<dbReference type="Gene3D" id="3.10.150.10">
    <property type="entry name" value="DNA Polymerase III, subunit A, domain 2"/>
    <property type="match status" value="2"/>
</dbReference>
<dbReference type="PROSITE" id="PS00293">
    <property type="entry name" value="PCNA_2"/>
    <property type="match status" value="1"/>
</dbReference>
<dbReference type="PRINTS" id="PR00339">
    <property type="entry name" value="PCNACYCLIN"/>
</dbReference>
<keyword evidence="5 6" id="KW-0539">Nucleus</keyword>
<accession>A0A1R2B0U7</accession>
<dbReference type="GO" id="GO:0006275">
    <property type="term" value="P:regulation of DNA replication"/>
    <property type="evidence" value="ECO:0007669"/>
    <property type="project" value="InterPro"/>
</dbReference>
<dbReference type="GO" id="GO:0019985">
    <property type="term" value="P:translesion synthesis"/>
    <property type="evidence" value="ECO:0007669"/>
    <property type="project" value="TreeGrafter"/>
</dbReference>
<dbReference type="AlphaFoldDB" id="A0A1R2B0U7"/>
<sequence length="257" mass="28276">MFEALLGNGLILKKIIESIKELVTEVNFEVTSEAISLQAMDASHVALVVLVLRASEFEEYRCDRPQTLGVSITNLAKLLKIAGNDDSIILRAEDEAHVLTLVFTGKNNEKMCEFNLNLLTLDSEHLGIPEQEYSAEVTMSSSEFSRICRELTQVTDTLNLSVDKESVKFAVSGDIGTGSITMKANNSDKSEEKLILNVSDTVSMAFALRYLNLFNKASSLSDEVVLSLSPEVPVVLKFAFDLGELKYFLAPKIAEDA</sequence>
<comment type="function">
    <text evidence="6">This protein is an auxiliary protein of DNA polymerase delta and is involved in the control of eukaryotic DNA replication by increasing the polymerase's processivity during elongation of the leading strand.</text>
</comment>
<evidence type="ECO:0000256" key="2">
    <source>
        <dbReference type="ARBA" id="ARBA00010462"/>
    </source>
</evidence>
<dbReference type="CDD" id="cd00577">
    <property type="entry name" value="PCNA"/>
    <property type="match status" value="1"/>
</dbReference>
<organism evidence="10 11">
    <name type="scientific">Stentor coeruleus</name>
    <dbReference type="NCBI Taxonomy" id="5963"/>
    <lineage>
        <taxon>Eukaryota</taxon>
        <taxon>Sar</taxon>
        <taxon>Alveolata</taxon>
        <taxon>Ciliophora</taxon>
        <taxon>Postciliodesmatophora</taxon>
        <taxon>Heterotrichea</taxon>
        <taxon>Heterotrichida</taxon>
        <taxon>Stentoridae</taxon>
        <taxon>Stentor</taxon>
    </lineage>
</organism>
<dbReference type="Pfam" id="PF02747">
    <property type="entry name" value="PCNA_C"/>
    <property type="match status" value="1"/>
</dbReference>
<dbReference type="PANTHER" id="PTHR11352">
    <property type="entry name" value="PROLIFERATING CELL NUCLEAR ANTIGEN"/>
    <property type="match status" value="1"/>
</dbReference>
<evidence type="ECO:0000256" key="4">
    <source>
        <dbReference type="ARBA" id="ARBA00023125"/>
    </source>
</evidence>
<dbReference type="InterPro" id="IPR046938">
    <property type="entry name" value="DNA_clamp_sf"/>
</dbReference>
<dbReference type="PROSITE" id="PS01251">
    <property type="entry name" value="PCNA_1"/>
    <property type="match status" value="1"/>
</dbReference>
<dbReference type="GO" id="GO:0003677">
    <property type="term" value="F:DNA binding"/>
    <property type="evidence" value="ECO:0007669"/>
    <property type="project" value="UniProtKB-KW"/>
</dbReference>
<evidence type="ECO:0000256" key="5">
    <source>
        <dbReference type="ARBA" id="ARBA00023242"/>
    </source>
</evidence>
<evidence type="ECO:0000256" key="3">
    <source>
        <dbReference type="ARBA" id="ARBA00022705"/>
    </source>
</evidence>
<comment type="caution">
    <text evidence="10">The sequence shown here is derived from an EMBL/GenBank/DDBJ whole genome shotgun (WGS) entry which is preliminary data.</text>
</comment>
<gene>
    <name evidence="10" type="ORF">SteCoe_31816</name>
</gene>
<feature type="domain" description="Proliferating cell nuclear antigen PCNA C-terminal" evidence="9">
    <location>
        <begin position="127"/>
        <end position="252"/>
    </location>
</feature>
<keyword evidence="4 7" id="KW-0238">DNA-binding</keyword>
<evidence type="ECO:0000259" key="8">
    <source>
        <dbReference type="Pfam" id="PF00705"/>
    </source>
</evidence>
<dbReference type="GO" id="GO:0006298">
    <property type="term" value="P:mismatch repair"/>
    <property type="evidence" value="ECO:0007669"/>
    <property type="project" value="TreeGrafter"/>
</dbReference>
<proteinExistence type="inferred from homology"/>
<dbReference type="InterPro" id="IPR000730">
    <property type="entry name" value="Pr_cel_nuc_antig"/>
</dbReference>
<keyword evidence="3 7" id="KW-0235">DNA replication</keyword>
<evidence type="ECO:0000313" key="10">
    <source>
        <dbReference type="EMBL" id="OMJ70250.1"/>
    </source>
</evidence>
<comment type="similarity">
    <text evidence="2 7">Belongs to the PCNA family.</text>
</comment>
<dbReference type="InterPro" id="IPR022659">
    <property type="entry name" value="Pr_cel_nuc_antig_CS"/>
</dbReference>
<reference evidence="10 11" key="1">
    <citation type="submission" date="2016-11" db="EMBL/GenBank/DDBJ databases">
        <title>The macronuclear genome of Stentor coeruleus: a giant cell with tiny introns.</title>
        <authorList>
            <person name="Slabodnick M."/>
            <person name="Ruby J.G."/>
            <person name="Reiff S.B."/>
            <person name="Swart E.C."/>
            <person name="Gosai S."/>
            <person name="Prabakaran S."/>
            <person name="Witkowska E."/>
            <person name="Larue G.E."/>
            <person name="Fisher S."/>
            <person name="Freeman R.M."/>
            <person name="Gunawardena J."/>
            <person name="Chu W."/>
            <person name="Stover N.A."/>
            <person name="Gregory B.D."/>
            <person name="Nowacki M."/>
            <person name="Derisi J."/>
            <person name="Roy S.W."/>
            <person name="Marshall W.F."/>
            <person name="Sood P."/>
        </authorList>
    </citation>
    <scope>NUCLEOTIDE SEQUENCE [LARGE SCALE GENOMIC DNA]</scope>
    <source>
        <strain evidence="10">WM001</strain>
    </source>
</reference>
<dbReference type="InterPro" id="IPR022648">
    <property type="entry name" value="Pr_cel_nuc_antig_N"/>
</dbReference>
<dbReference type="PANTHER" id="PTHR11352:SF0">
    <property type="entry name" value="PROLIFERATING CELL NUCLEAR ANTIGEN"/>
    <property type="match status" value="1"/>
</dbReference>
<evidence type="ECO:0000256" key="7">
    <source>
        <dbReference type="RuleBase" id="RU003671"/>
    </source>
</evidence>
<evidence type="ECO:0000256" key="1">
    <source>
        <dbReference type="ARBA" id="ARBA00004123"/>
    </source>
</evidence>
<dbReference type="GO" id="GO:0030337">
    <property type="term" value="F:DNA polymerase processivity factor activity"/>
    <property type="evidence" value="ECO:0007669"/>
    <property type="project" value="InterPro"/>
</dbReference>
<evidence type="ECO:0000313" key="11">
    <source>
        <dbReference type="Proteomes" id="UP000187209"/>
    </source>
</evidence>
<evidence type="ECO:0000256" key="6">
    <source>
        <dbReference type="RuleBase" id="RU000641"/>
    </source>
</evidence>
<dbReference type="Pfam" id="PF00705">
    <property type="entry name" value="PCNA_N"/>
    <property type="match status" value="1"/>
</dbReference>
<dbReference type="NCBIfam" id="TIGR00590">
    <property type="entry name" value="pcna"/>
    <property type="match status" value="1"/>
</dbReference>
<evidence type="ECO:0000259" key="9">
    <source>
        <dbReference type="Pfam" id="PF02747"/>
    </source>
</evidence>
<dbReference type="FunFam" id="3.70.10.10:FF:000001">
    <property type="entry name" value="Proliferating cell nuclear antigen"/>
    <property type="match status" value="1"/>
</dbReference>
<dbReference type="HAMAP" id="MF_00317">
    <property type="entry name" value="DNApol_clamp_arch"/>
    <property type="match status" value="1"/>
</dbReference>
<dbReference type="Proteomes" id="UP000187209">
    <property type="component" value="Unassembled WGS sequence"/>
</dbReference>
<feature type="domain" description="Proliferating cell nuclear antigen PCNA N-terminal" evidence="8">
    <location>
        <begin position="1"/>
        <end position="123"/>
    </location>
</feature>
<dbReference type="InterPro" id="IPR022649">
    <property type="entry name" value="Pr_cel_nuc_antig_C"/>
</dbReference>
<keyword evidence="11" id="KW-1185">Reference proteome</keyword>
<dbReference type="FunFam" id="3.10.150.10:FF:000006">
    <property type="entry name" value="Proliferating cell nuclear antigen"/>
    <property type="match status" value="1"/>
</dbReference>
<comment type="subcellular location">
    <subcellularLocation>
        <location evidence="1 6">Nucleus</location>
    </subcellularLocation>
</comment>
<protein>
    <recommendedName>
        <fullName evidence="6">DNA sliding clamp PCNA</fullName>
    </recommendedName>
</protein>
<name>A0A1R2B0U7_9CILI</name>
<dbReference type="EMBL" id="MPUH01001107">
    <property type="protein sequence ID" value="OMJ70250.1"/>
    <property type="molecule type" value="Genomic_DNA"/>
</dbReference>
<dbReference type="OrthoDB" id="534348at2759"/>